<dbReference type="RefSeq" id="WP_069961968.1">
    <property type="nucleotide sequence ID" value="NZ_CP016094.1"/>
</dbReference>
<protein>
    <recommendedName>
        <fullName evidence="3">DUF4154 domain-containing protein</fullName>
    </recommendedName>
</protein>
<sequence length="192" mass="20202">MLLLAPGLAAAPLPVPPVAAIAPAVMPEYSVKAAYLVRFTRYIEWPAGTFADASAPIVIGVLGRNPFGDLLVKSVAGVRSQGREVQVRVVANLEETAGCHVIFIGRGQERDEALWLEALRQRPVVTVTDSPEGLARGAILSLYVEEKAAGSRVVFGASLPAARRAGLQLSAAMLPSARQLIRGEEADPGEGV</sequence>
<dbReference type="Pfam" id="PF13689">
    <property type="entry name" value="DUF4154"/>
    <property type="match status" value="1"/>
</dbReference>
<keyword evidence="2" id="KW-1185">Reference proteome</keyword>
<proteinExistence type="predicted"/>
<dbReference type="AlphaFoldDB" id="A0A1D8AV53"/>
<dbReference type="Proteomes" id="UP000095228">
    <property type="component" value="Chromosome"/>
</dbReference>
<evidence type="ECO:0008006" key="3">
    <source>
        <dbReference type="Google" id="ProtNLM"/>
    </source>
</evidence>
<dbReference type="InterPro" id="IPR025293">
    <property type="entry name" value="YfiR/HmsC-like"/>
</dbReference>
<dbReference type="KEGG" id="obg:Verru16b_01813"/>
<evidence type="ECO:0000313" key="2">
    <source>
        <dbReference type="Proteomes" id="UP000095228"/>
    </source>
</evidence>
<evidence type="ECO:0000313" key="1">
    <source>
        <dbReference type="EMBL" id="AOS44745.1"/>
    </source>
</evidence>
<organism evidence="1 2">
    <name type="scientific">Lacunisphaera limnophila</name>
    <dbReference type="NCBI Taxonomy" id="1838286"/>
    <lineage>
        <taxon>Bacteria</taxon>
        <taxon>Pseudomonadati</taxon>
        <taxon>Verrucomicrobiota</taxon>
        <taxon>Opitutia</taxon>
        <taxon>Opitutales</taxon>
        <taxon>Opitutaceae</taxon>
        <taxon>Lacunisphaera</taxon>
    </lineage>
</organism>
<accession>A0A1D8AV53</accession>
<gene>
    <name evidence="1" type="ORF">Verru16b_01813</name>
</gene>
<name>A0A1D8AV53_9BACT</name>
<dbReference type="EMBL" id="CP016094">
    <property type="protein sequence ID" value="AOS44745.1"/>
    <property type="molecule type" value="Genomic_DNA"/>
</dbReference>
<dbReference type="STRING" id="1838286.Verru16b_01813"/>
<reference evidence="1 2" key="1">
    <citation type="submission" date="2016-06" db="EMBL/GenBank/DDBJ databases">
        <title>Three novel species with peptidoglycan cell walls form the new genus Lacunisphaera gen. nov. in the family Opitutaceae of the verrucomicrobial subdivision 4.</title>
        <authorList>
            <person name="Rast P."/>
            <person name="Gloeckner I."/>
            <person name="Jogler M."/>
            <person name="Boedeker C."/>
            <person name="Jeske O."/>
            <person name="Wiegand S."/>
            <person name="Reinhardt R."/>
            <person name="Schumann P."/>
            <person name="Rohde M."/>
            <person name="Spring S."/>
            <person name="Gloeckner F.O."/>
            <person name="Jogler C."/>
        </authorList>
    </citation>
    <scope>NUCLEOTIDE SEQUENCE [LARGE SCALE GENOMIC DNA]</scope>
    <source>
        <strain evidence="1 2">IG16b</strain>
    </source>
</reference>
<dbReference type="OrthoDB" id="277577at2"/>